<feature type="coiled-coil region" evidence="1">
    <location>
        <begin position="46"/>
        <end position="80"/>
    </location>
</feature>
<dbReference type="GeneID" id="54325858"/>
<name>A0A5M9MYM9_9EURO</name>
<dbReference type="Proteomes" id="UP000324241">
    <property type="component" value="Unassembled WGS sequence"/>
</dbReference>
<dbReference type="OrthoDB" id="2270193at2759"/>
<feature type="domain" description="Tandem CCCH zinc finger" evidence="3">
    <location>
        <begin position="426"/>
        <end position="469"/>
    </location>
</feature>
<evidence type="ECO:0000256" key="1">
    <source>
        <dbReference type="SAM" id="Coils"/>
    </source>
</evidence>
<protein>
    <recommendedName>
        <fullName evidence="6">C3H1-type domain-containing protein</fullName>
    </recommendedName>
</protein>
<dbReference type="AlphaFoldDB" id="A0A5M9MYM9"/>
<reference evidence="4 5" key="1">
    <citation type="submission" date="2019-08" db="EMBL/GenBank/DDBJ databases">
        <title>The genome sequence of a newly discovered highly antifungal drug resistant Aspergillus species, Aspergillus tanneri NIH 1004.</title>
        <authorList>
            <person name="Mounaud S."/>
            <person name="Singh I."/>
            <person name="Joardar V."/>
            <person name="Pakala S."/>
            <person name="Pakala S."/>
            <person name="Venepally P."/>
            <person name="Chung J.K."/>
            <person name="Losada L."/>
            <person name="Nierman W.C."/>
        </authorList>
    </citation>
    <scope>NUCLEOTIDE SEQUENCE [LARGE SCALE GENOMIC DNA]</scope>
    <source>
        <strain evidence="4 5">NIH1004</strain>
    </source>
</reference>
<dbReference type="Pfam" id="PF25543">
    <property type="entry name" value="zf-CCCH_tandem"/>
    <property type="match status" value="1"/>
</dbReference>
<evidence type="ECO:0000313" key="5">
    <source>
        <dbReference type="Proteomes" id="UP000324241"/>
    </source>
</evidence>
<organism evidence="4 5">
    <name type="scientific">Aspergillus tanneri</name>
    <dbReference type="NCBI Taxonomy" id="1220188"/>
    <lineage>
        <taxon>Eukaryota</taxon>
        <taxon>Fungi</taxon>
        <taxon>Dikarya</taxon>
        <taxon>Ascomycota</taxon>
        <taxon>Pezizomycotina</taxon>
        <taxon>Eurotiomycetes</taxon>
        <taxon>Eurotiomycetidae</taxon>
        <taxon>Eurotiales</taxon>
        <taxon>Aspergillaceae</taxon>
        <taxon>Aspergillus</taxon>
        <taxon>Aspergillus subgen. Circumdati</taxon>
    </lineage>
</organism>
<evidence type="ECO:0000313" key="4">
    <source>
        <dbReference type="EMBL" id="KAA8650470.1"/>
    </source>
</evidence>
<evidence type="ECO:0008006" key="6">
    <source>
        <dbReference type="Google" id="ProtNLM"/>
    </source>
</evidence>
<dbReference type="EMBL" id="QUQM01000001">
    <property type="protein sequence ID" value="KAA8650470.1"/>
    <property type="molecule type" value="Genomic_DNA"/>
</dbReference>
<dbReference type="Pfam" id="PF25540">
    <property type="entry name" value="DUF7923"/>
    <property type="match status" value="1"/>
</dbReference>
<dbReference type="PANTHER" id="PTHR37543">
    <property type="entry name" value="CCCH ZINC FINGER DNA BINDING PROTEIN (AFU_ORTHOLOGUE AFUA_5G12760)"/>
    <property type="match status" value="1"/>
</dbReference>
<dbReference type="InterPro" id="IPR057654">
    <property type="entry name" value="Znf-CCCH_tandem"/>
</dbReference>
<dbReference type="VEuPathDB" id="FungiDB:EYZ11_000859"/>
<proteinExistence type="predicted"/>
<feature type="domain" description="DUF7923" evidence="2">
    <location>
        <begin position="82"/>
        <end position="263"/>
    </location>
</feature>
<dbReference type="PANTHER" id="PTHR37543:SF1">
    <property type="entry name" value="CCCH ZINC FINGER DNA BINDING PROTEIN (AFU_ORTHOLOGUE AFUA_5G12760)"/>
    <property type="match status" value="1"/>
</dbReference>
<dbReference type="InterPro" id="IPR057683">
    <property type="entry name" value="DUF7923"/>
</dbReference>
<keyword evidence="1" id="KW-0175">Coiled coil</keyword>
<comment type="caution">
    <text evidence="4">The sequence shown here is derived from an EMBL/GenBank/DDBJ whole genome shotgun (WGS) entry which is preliminary data.</text>
</comment>
<dbReference type="RefSeq" id="XP_033429831.1">
    <property type="nucleotide sequence ID" value="XM_033567836.1"/>
</dbReference>
<sequence>MPSLANMASSSDDLAARFEHFFEQDAERAKLIKLLLEKTHEYKTLLENVNIELEHERESRTRYQLELRSLRDRNKSLDQALNQEPYVTVLVDGDGAIFRDELLQDPQKGAPEAAVRLRQAVRAYLKDTPLGTEHIPIIVRIFVNLNGLARSLYAAGVVDTESHMRTFAELFTNSRAEFDFVNVGHGKENADSKMRKMLSHYYHNIQCKKIFFAGCHDNGYLHELRQHEGDADAKERIVLLETTPAQPSFTSLNFAMTRFDSVFRTEPLTSDPRQRAAAAPLSLSPTKPAVEVHPCIRPASTPSPAPAESIASSGNGGISIKYPTAAAATSYATAGGTNGHQNISITSTKPRAPRVIDYNIHGQRLDPPNRHPGQSPDQVTYKEKFEKIKPKAFCNALYLTGRCERQHICPMEHGVKLTPGEVAIHRYKARTTLCPNGPECEIYSCYLSHHCPFGQFCQRGADCKFGGTMFGDLHFSKSDMEVDIRWIEGSDFPVRPNP</sequence>
<evidence type="ECO:0000259" key="3">
    <source>
        <dbReference type="Pfam" id="PF25543"/>
    </source>
</evidence>
<accession>A0A5M9MYM9</accession>
<gene>
    <name evidence="4" type="ORF">ATNIH1004_003156</name>
</gene>
<evidence type="ECO:0000259" key="2">
    <source>
        <dbReference type="Pfam" id="PF25540"/>
    </source>
</evidence>